<dbReference type="RefSeq" id="XP_065665342.1">
    <property type="nucleotide sequence ID" value="XM_065809270.1"/>
</dbReference>
<dbReference type="Proteomes" id="UP001652625">
    <property type="component" value="Chromosome 11"/>
</dbReference>
<organism evidence="2 3">
    <name type="scientific">Hydra vulgaris</name>
    <name type="common">Hydra</name>
    <name type="synonym">Hydra attenuata</name>
    <dbReference type="NCBI Taxonomy" id="6087"/>
    <lineage>
        <taxon>Eukaryota</taxon>
        <taxon>Metazoa</taxon>
        <taxon>Cnidaria</taxon>
        <taxon>Hydrozoa</taxon>
        <taxon>Hydroidolina</taxon>
        <taxon>Anthoathecata</taxon>
        <taxon>Aplanulata</taxon>
        <taxon>Hydridae</taxon>
        <taxon>Hydra</taxon>
    </lineage>
</organism>
<reference evidence="3" key="1">
    <citation type="submission" date="2025-08" db="UniProtKB">
        <authorList>
            <consortium name="RefSeq"/>
        </authorList>
    </citation>
    <scope>IDENTIFICATION</scope>
</reference>
<keyword evidence="2" id="KW-1185">Reference proteome</keyword>
<dbReference type="PANTHER" id="PTHR46289:SF17">
    <property type="entry name" value="HAT C-TERMINAL DIMERISATION DOMAIN-CONTAINING PROTEIN"/>
    <property type="match status" value="1"/>
</dbReference>
<gene>
    <name evidence="3" type="primary">LOC124814072</name>
</gene>
<dbReference type="PANTHER" id="PTHR46289">
    <property type="entry name" value="52 KDA REPRESSOR OF THE INHIBITOR OF THE PROTEIN KINASE-LIKE PROTEIN-RELATED"/>
    <property type="match status" value="1"/>
</dbReference>
<dbReference type="GeneID" id="124814072"/>
<name>A0ABM4CTV7_HYDVU</name>
<proteinExistence type="predicted"/>
<dbReference type="InterPro" id="IPR052958">
    <property type="entry name" value="IFN-induced_PKR_regulator"/>
</dbReference>
<protein>
    <submittedName>
        <fullName evidence="3">52 kDa repressor of the inhibitor of the protein kinase-like isoform X2</fullName>
    </submittedName>
</protein>
<evidence type="ECO:0000313" key="2">
    <source>
        <dbReference type="Proteomes" id="UP001652625"/>
    </source>
</evidence>
<evidence type="ECO:0000313" key="3">
    <source>
        <dbReference type="RefSeq" id="XP_065665342.1"/>
    </source>
</evidence>
<accession>A0ABM4CTV7</accession>
<evidence type="ECO:0000259" key="1">
    <source>
        <dbReference type="Pfam" id="PF05699"/>
    </source>
</evidence>
<sequence length="331" mass="37860">MVSEHCPDKKNKKLRDVCRTRWLERIDGLDTFQELYVPIVYSLEAISNDRNKFGSDSQTATSLFKLITTFEFIVSLVVTRAVFDETHVVTKIITTIKNKIDSFHDKCYLDAKVIAEQIGVDECQKRTVGRQIHCDNHPAENTSEYFKRVLTIPVVDHLDLALSDRFCNDNLTLFHGLSIIPDKIISLLNGPSEKNNWRESIRIFSDFFSEDLPNPLALEAECGLWEIYWTTTNYPIPNNVSDTLKSISCIKTFANIFVCLQLLVTSPVTTCSCERSISNLCRLKTWSRSTMSGDRLNGLALMYTHRDIVPDTQEVIKKLVQRNGNRKLNLS</sequence>
<dbReference type="Pfam" id="PF05699">
    <property type="entry name" value="Dimer_Tnp_hAT"/>
    <property type="match status" value="1"/>
</dbReference>
<dbReference type="InterPro" id="IPR008906">
    <property type="entry name" value="HATC_C_dom"/>
</dbReference>
<feature type="domain" description="HAT C-terminal dimerisation" evidence="1">
    <location>
        <begin position="255"/>
        <end position="307"/>
    </location>
</feature>